<dbReference type="InterPro" id="IPR029063">
    <property type="entry name" value="SAM-dependent_MTases_sf"/>
</dbReference>
<accession>A0A381WYJ4</accession>
<gene>
    <name evidence="2" type="ORF">METZ01_LOCUS109887</name>
</gene>
<sequence>MDAHEYEIHAFEPNPLFHDVLSKLPCILHKEAVWDDYCYKDFGITQDHDLGSTLIKEKTSGNPDWNNPLRVACLNFSDWISTNFSNDDYIVVDMDVEGAEYRVLKRMIATGSIRRIKKLIVEFHQKKCKIDIQEHDHLYTQLEKHLKAASSYKDVMTFESL</sequence>
<organism evidence="2">
    <name type="scientific">marine metagenome</name>
    <dbReference type="NCBI Taxonomy" id="408172"/>
    <lineage>
        <taxon>unclassified sequences</taxon>
        <taxon>metagenomes</taxon>
        <taxon>ecological metagenomes</taxon>
    </lineage>
</organism>
<evidence type="ECO:0000259" key="1">
    <source>
        <dbReference type="Pfam" id="PF05050"/>
    </source>
</evidence>
<dbReference type="Gene3D" id="3.40.50.150">
    <property type="entry name" value="Vaccinia Virus protein VP39"/>
    <property type="match status" value="1"/>
</dbReference>
<dbReference type="EMBL" id="UINC01013159">
    <property type="protein sequence ID" value="SVA57033.1"/>
    <property type="molecule type" value="Genomic_DNA"/>
</dbReference>
<evidence type="ECO:0000313" key="2">
    <source>
        <dbReference type="EMBL" id="SVA57033.1"/>
    </source>
</evidence>
<name>A0A381WYJ4_9ZZZZ</name>
<dbReference type="Pfam" id="PF05050">
    <property type="entry name" value="Methyltransf_21"/>
    <property type="match status" value="1"/>
</dbReference>
<proteinExistence type="predicted"/>
<dbReference type="InterPro" id="IPR006342">
    <property type="entry name" value="FkbM_mtfrase"/>
</dbReference>
<reference evidence="2" key="1">
    <citation type="submission" date="2018-05" db="EMBL/GenBank/DDBJ databases">
        <authorList>
            <person name="Lanie J.A."/>
            <person name="Ng W.-L."/>
            <person name="Kazmierczak K.M."/>
            <person name="Andrzejewski T.M."/>
            <person name="Davidsen T.M."/>
            <person name="Wayne K.J."/>
            <person name="Tettelin H."/>
            <person name="Glass J.I."/>
            <person name="Rusch D."/>
            <person name="Podicherti R."/>
            <person name="Tsui H.-C.T."/>
            <person name="Winkler M.E."/>
        </authorList>
    </citation>
    <scope>NUCLEOTIDE SEQUENCE</scope>
</reference>
<dbReference type="SUPFAM" id="SSF53335">
    <property type="entry name" value="S-adenosyl-L-methionine-dependent methyltransferases"/>
    <property type="match status" value="1"/>
</dbReference>
<dbReference type="AlphaFoldDB" id="A0A381WYJ4"/>
<feature type="domain" description="Methyltransferase FkbM" evidence="1">
    <location>
        <begin position="7"/>
        <end position="144"/>
    </location>
</feature>
<dbReference type="PANTHER" id="PTHR44843:SF14">
    <property type="entry name" value="METHYLTRANSFERASE TYPE 11 DOMAIN-CONTAINING PROTEIN"/>
    <property type="match status" value="1"/>
</dbReference>
<protein>
    <recommendedName>
        <fullName evidence="1">Methyltransferase FkbM domain-containing protein</fullName>
    </recommendedName>
</protein>
<dbReference type="PANTHER" id="PTHR44843">
    <property type="entry name" value="METHYLTRANSFERASE"/>
    <property type="match status" value="1"/>
</dbReference>
<dbReference type="NCBIfam" id="TIGR01444">
    <property type="entry name" value="fkbM_fam"/>
    <property type="match status" value="1"/>
</dbReference>